<accession>A0A1L7XK69</accession>
<evidence type="ECO:0000313" key="2">
    <source>
        <dbReference type="Proteomes" id="UP000184330"/>
    </source>
</evidence>
<evidence type="ECO:0000313" key="1">
    <source>
        <dbReference type="EMBL" id="CZR65408.1"/>
    </source>
</evidence>
<keyword evidence="2" id="KW-1185">Reference proteome</keyword>
<proteinExistence type="predicted"/>
<gene>
    <name evidence="1" type="ORF">PAC_15308</name>
</gene>
<dbReference type="EMBL" id="FJOG01000030">
    <property type="protein sequence ID" value="CZR65408.1"/>
    <property type="molecule type" value="Genomic_DNA"/>
</dbReference>
<sequence>MLSDPAQSGYLGGDHGMDPSLLPSFSQLWKNTYGPREVWYAKPLVYTPPSTGRQILFTASNMNWIRTLDVTTGAVLAQRLTQDPFLQADAACGDIPNFIGVAGTPVIDPSTDTATVRFEKSGPGDGLSDGQSVLDLSDRPGFPILIDGHNVDNDPTRYFVGGTVLMAAEQQSGSQAWVSSLTAIESSLSLGMAMDIPMDLSPPRVVYLMSTLDECVVNMHVSPSGKLSVADYFELHEYINLDTADRDFGAAGVALLDPGTFKDTGVNRIAIAGGKTCMVYVMNADNLGVFKQGPGGADGVLQMIQMTGSFFGGPGSYPLEGGYAYFTPVGYPISPYKFGGDGNGNPQFTFAGYTKNFTNTGRAGVGVPTTTSFHGQLGTGIAWVTDVGQGLKAFHAIPDSSGNLVSIPLPATPAMAKYQRPVFGNGMIYVSDSAGSIYAIGYAPTQLSCIHPINIYVLRSPWYAAVFMLQRPGVGAVDSTRQHWFAHFAMRYKERSPGGADEPSDADQRRRRALLPCEVHAGSEVSGGAGALLPVLPCNLPLCFGWEFLQTLHEGYPEPVHVDLWRLLTILPNLNCHEELVALVEDVHRLYVSMDNLQIVRVDEIQRVQDLVEHPVGHRPHRL</sequence>
<protein>
    <submittedName>
        <fullName evidence="1">Uncharacterized protein</fullName>
    </submittedName>
</protein>
<organism evidence="1 2">
    <name type="scientific">Phialocephala subalpina</name>
    <dbReference type="NCBI Taxonomy" id="576137"/>
    <lineage>
        <taxon>Eukaryota</taxon>
        <taxon>Fungi</taxon>
        <taxon>Dikarya</taxon>
        <taxon>Ascomycota</taxon>
        <taxon>Pezizomycotina</taxon>
        <taxon>Leotiomycetes</taxon>
        <taxon>Helotiales</taxon>
        <taxon>Mollisiaceae</taxon>
        <taxon>Phialocephala</taxon>
        <taxon>Phialocephala fortinii species complex</taxon>
    </lineage>
</organism>
<dbReference type="STRING" id="576137.A0A1L7XK69"/>
<name>A0A1L7XK69_9HELO</name>
<dbReference type="AlphaFoldDB" id="A0A1L7XK69"/>
<dbReference type="OrthoDB" id="5985073at2759"/>
<dbReference type="Proteomes" id="UP000184330">
    <property type="component" value="Unassembled WGS sequence"/>
</dbReference>
<reference evidence="1 2" key="1">
    <citation type="submission" date="2016-03" db="EMBL/GenBank/DDBJ databases">
        <authorList>
            <person name="Ploux O."/>
        </authorList>
    </citation>
    <scope>NUCLEOTIDE SEQUENCE [LARGE SCALE GENOMIC DNA]</scope>
    <source>
        <strain evidence="1 2">UAMH 11012</strain>
    </source>
</reference>